<evidence type="ECO:0000313" key="4">
    <source>
        <dbReference type="EnsemblProtists" id="EKX49547"/>
    </source>
</evidence>
<organism evidence="3">
    <name type="scientific">Guillardia theta (strain CCMP2712)</name>
    <name type="common">Cryptophyte</name>
    <dbReference type="NCBI Taxonomy" id="905079"/>
    <lineage>
        <taxon>Eukaryota</taxon>
        <taxon>Cryptophyceae</taxon>
        <taxon>Pyrenomonadales</taxon>
        <taxon>Geminigeraceae</taxon>
        <taxon>Guillardia</taxon>
    </lineage>
</organism>
<gene>
    <name evidence="3" type="ORF">GUITHDRAFT_104509</name>
</gene>
<evidence type="ECO:0000313" key="5">
    <source>
        <dbReference type="Proteomes" id="UP000011087"/>
    </source>
</evidence>
<accession>L1JM88</accession>
<feature type="domain" description="Pyrroline-5-carboxylate reductase catalytic N-terminal" evidence="2">
    <location>
        <begin position="271"/>
        <end position="371"/>
    </location>
</feature>
<reference evidence="3 5" key="1">
    <citation type="journal article" date="2012" name="Nature">
        <title>Algal genomes reveal evolutionary mosaicism and the fate of nucleomorphs.</title>
        <authorList>
            <consortium name="DOE Joint Genome Institute"/>
            <person name="Curtis B.A."/>
            <person name="Tanifuji G."/>
            <person name="Burki F."/>
            <person name="Gruber A."/>
            <person name="Irimia M."/>
            <person name="Maruyama S."/>
            <person name="Arias M.C."/>
            <person name="Ball S.G."/>
            <person name="Gile G.H."/>
            <person name="Hirakawa Y."/>
            <person name="Hopkins J.F."/>
            <person name="Kuo A."/>
            <person name="Rensing S.A."/>
            <person name="Schmutz J."/>
            <person name="Symeonidi A."/>
            <person name="Elias M."/>
            <person name="Eveleigh R.J."/>
            <person name="Herman E.K."/>
            <person name="Klute M.J."/>
            <person name="Nakayama T."/>
            <person name="Obornik M."/>
            <person name="Reyes-Prieto A."/>
            <person name="Armbrust E.V."/>
            <person name="Aves S.J."/>
            <person name="Beiko R.G."/>
            <person name="Coutinho P."/>
            <person name="Dacks J.B."/>
            <person name="Durnford D.G."/>
            <person name="Fast N.M."/>
            <person name="Green B.R."/>
            <person name="Grisdale C.J."/>
            <person name="Hempel F."/>
            <person name="Henrissat B."/>
            <person name="Hoppner M.P."/>
            <person name="Ishida K."/>
            <person name="Kim E."/>
            <person name="Koreny L."/>
            <person name="Kroth P.G."/>
            <person name="Liu Y."/>
            <person name="Malik S.B."/>
            <person name="Maier U.G."/>
            <person name="McRose D."/>
            <person name="Mock T."/>
            <person name="Neilson J.A."/>
            <person name="Onodera N.T."/>
            <person name="Poole A.M."/>
            <person name="Pritham E.J."/>
            <person name="Richards T.A."/>
            <person name="Rocap G."/>
            <person name="Roy S.W."/>
            <person name="Sarai C."/>
            <person name="Schaack S."/>
            <person name="Shirato S."/>
            <person name="Slamovits C.H."/>
            <person name="Spencer D.F."/>
            <person name="Suzuki S."/>
            <person name="Worden A.Z."/>
            <person name="Zauner S."/>
            <person name="Barry K."/>
            <person name="Bell C."/>
            <person name="Bharti A.K."/>
            <person name="Crow J.A."/>
            <person name="Grimwood J."/>
            <person name="Kramer R."/>
            <person name="Lindquist E."/>
            <person name="Lucas S."/>
            <person name="Salamov A."/>
            <person name="McFadden G.I."/>
            <person name="Lane C.E."/>
            <person name="Keeling P.J."/>
            <person name="Gray M.W."/>
            <person name="Grigoriev I.V."/>
            <person name="Archibald J.M."/>
        </authorList>
    </citation>
    <scope>NUCLEOTIDE SEQUENCE</scope>
    <source>
        <strain evidence="3 5">CCMP2712</strain>
    </source>
</reference>
<dbReference type="OrthoDB" id="5958943at2759"/>
<keyword evidence="5" id="KW-1185">Reference proteome</keyword>
<protein>
    <recommendedName>
        <fullName evidence="2">Pyrroline-5-carboxylate reductase catalytic N-terminal domain-containing protein</fullName>
    </recommendedName>
</protein>
<reference evidence="4" key="3">
    <citation type="submission" date="2016-03" db="UniProtKB">
        <authorList>
            <consortium name="EnsemblProtists"/>
        </authorList>
    </citation>
    <scope>IDENTIFICATION</scope>
</reference>
<sequence>MKGESRFNLMAASFTTTVDPTRPMYYDESEQVREEGDLRNKVRSSRYLDSDTLEWVHVDETRQNRKPSGEHVVKYEQRPLDASQNNMKQCRTVNPQMDRFVPPALEPFRAYVIKRPSIQKSPSEKKESCVPRGPILSLEKELIESWRNTNEYLIPHFAKLELAKGVNQTMLKENERMGAATRMLRRIANRNARKAKNAEGMNKEESEYSITKKYGGALSQNTFNPCTRPDHENRPWLSRYNQDEASPYQAEEAGPNETEEECRARRAATVVSIIGCGKMGSRLAELWARGGYKVLVGSRDQLRGEETARRLTESISNQVTSSIEGGTMEWAADQGDIIVLATPFTATIQVLSVIQEFIHGQHKIILDITNPIYDHNAIESVAALDLHMAFLDDPTASWAVGYKSVFVNRLNFGSRHSQESARSKSFGCG</sequence>
<reference evidence="5" key="2">
    <citation type="submission" date="2012-11" db="EMBL/GenBank/DDBJ databases">
        <authorList>
            <person name="Kuo A."/>
            <person name="Curtis B.A."/>
            <person name="Tanifuji G."/>
            <person name="Burki F."/>
            <person name="Gruber A."/>
            <person name="Irimia M."/>
            <person name="Maruyama S."/>
            <person name="Arias M.C."/>
            <person name="Ball S.G."/>
            <person name="Gile G.H."/>
            <person name="Hirakawa Y."/>
            <person name="Hopkins J.F."/>
            <person name="Rensing S.A."/>
            <person name="Schmutz J."/>
            <person name="Symeonidi A."/>
            <person name="Elias M."/>
            <person name="Eveleigh R.J."/>
            <person name="Herman E.K."/>
            <person name="Klute M.J."/>
            <person name="Nakayama T."/>
            <person name="Obornik M."/>
            <person name="Reyes-Prieto A."/>
            <person name="Armbrust E.V."/>
            <person name="Aves S.J."/>
            <person name="Beiko R.G."/>
            <person name="Coutinho P."/>
            <person name="Dacks J.B."/>
            <person name="Durnford D.G."/>
            <person name="Fast N.M."/>
            <person name="Green B.R."/>
            <person name="Grisdale C."/>
            <person name="Hempe F."/>
            <person name="Henrissat B."/>
            <person name="Hoppner M.P."/>
            <person name="Ishida K.-I."/>
            <person name="Kim E."/>
            <person name="Koreny L."/>
            <person name="Kroth P.G."/>
            <person name="Liu Y."/>
            <person name="Malik S.-B."/>
            <person name="Maier U.G."/>
            <person name="McRose D."/>
            <person name="Mock T."/>
            <person name="Neilson J.A."/>
            <person name="Onodera N.T."/>
            <person name="Poole A.M."/>
            <person name="Pritham E.J."/>
            <person name="Richards T.A."/>
            <person name="Rocap G."/>
            <person name="Roy S.W."/>
            <person name="Sarai C."/>
            <person name="Schaack S."/>
            <person name="Shirato S."/>
            <person name="Slamovits C.H."/>
            <person name="Spencer D.F."/>
            <person name="Suzuki S."/>
            <person name="Worden A.Z."/>
            <person name="Zauner S."/>
            <person name="Barry K."/>
            <person name="Bell C."/>
            <person name="Bharti A.K."/>
            <person name="Crow J.A."/>
            <person name="Grimwood J."/>
            <person name="Kramer R."/>
            <person name="Lindquist E."/>
            <person name="Lucas S."/>
            <person name="Salamov A."/>
            <person name="McFadden G.I."/>
            <person name="Lane C.E."/>
            <person name="Keeling P.J."/>
            <person name="Gray M.W."/>
            <person name="Grigoriev I.V."/>
            <person name="Archibald J.M."/>
        </authorList>
    </citation>
    <scope>NUCLEOTIDE SEQUENCE</scope>
    <source>
        <strain evidence="5">CCMP2712</strain>
    </source>
</reference>
<dbReference type="Gene3D" id="3.40.50.720">
    <property type="entry name" value="NAD(P)-binding Rossmann-like Domain"/>
    <property type="match status" value="1"/>
</dbReference>
<dbReference type="KEGG" id="gtt:GUITHDRAFT_104509"/>
<dbReference type="GeneID" id="17306415"/>
<dbReference type="SUPFAM" id="SSF51735">
    <property type="entry name" value="NAD(P)-binding Rossmann-fold domains"/>
    <property type="match status" value="1"/>
</dbReference>
<dbReference type="PaxDb" id="55529-EKX49547"/>
<name>L1JM88_GUITC</name>
<feature type="region of interest" description="Disordered" evidence="1">
    <location>
        <begin position="220"/>
        <end position="261"/>
    </location>
</feature>
<evidence type="ECO:0000313" key="3">
    <source>
        <dbReference type="EMBL" id="EKX49547.1"/>
    </source>
</evidence>
<dbReference type="Proteomes" id="UP000011087">
    <property type="component" value="Unassembled WGS sequence"/>
</dbReference>
<dbReference type="HOGENOM" id="CLU_640052_0_0_1"/>
<dbReference type="InterPro" id="IPR036291">
    <property type="entry name" value="NAD(P)-bd_dom_sf"/>
</dbReference>
<dbReference type="EMBL" id="JH992981">
    <property type="protein sequence ID" value="EKX49547.1"/>
    <property type="molecule type" value="Genomic_DNA"/>
</dbReference>
<dbReference type="InterPro" id="IPR028939">
    <property type="entry name" value="P5C_Rdtase_cat_N"/>
</dbReference>
<proteinExistence type="predicted"/>
<evidence type="ECO:0000256" key="1">
    <source>
        <dbReference type="SAM" id="MobiDB-lite"/>
    </source>
</evidence>
<dbReference type="AlphaFoldDB" id="L1JM88"/>
<evidence type="ECO:0000259" key="2">
    <source>
        <dbReference type="Pfam" id="PF03807"/>
    </source>
</evidence>
<dbReference type="EnsemblProtists" id="EKX49547">
    <property type="protein sequence ID" value="EKX49547"/>
    <property type="gene ID" value="GUITHDRAFT_104509"/>
</dbReference>
<dbReference type="RefSeq" id="XP_005836527.1">
    <property type="nucleotide sequence ID" value="XM_005836470.1"/>
</dbReference>
<dbReference type="Pfam" id="PF03807">
    <property type="entry name" value="F420_oxidored"/>
    <property type="match status" value="1"/>
</dbReference>
<dbReference type="eggNOG" id="ENOG502SERN">
    <property type="taxonomic scope" value="Eukaryota"/>
</dbReference>